<dbReference type="InterPro" id="IPR044722">
    <property type="entry name" value="SecA_SF2_C"/>
</dbReference>
<dbReference type="InterPro" id="IPR011116">
    <property type="entry name" value="SecA_Wing/Scaffold"/>
</dbReference>
<evidence type="ECO:0000313" key="13">
    <source>
        <dbReference type="EMBL" id="GAF82368.1"/>
    </source>
</evidence>
<dbReference type="InterPro" id="IPR036266">
    <property type="entry name" value="SecA_Wing/Scaffold_sf"/>
</dbReference>
<dbReference type="GO" id="GO:0006886">
    <property type="term" value="P:intracellular protein transport"/>
    <property type="evidence" value="ECO:0007669"/>
    <property type="project" value="InterPro"/>
</dbReference>
<sequence length="364" mass="41537">NVLNAKQHQREAEVVLRAGQRGAVTLATNMAGRGTDIKLGEGITGLGGLHILGTERHESRRIDLQLRGRSGRQGDPGSSVFFLSLEDDLMRLFSSERISRLMDRMGLPEGEVITHRFVTKSIERAQKRVESRNFGIRKHLLEYDDVMNRQREIIYDRRNYALHGLDLVAEVEEMISELADSLLQSDTVATDGMIDFEALRHELGNTLLMDFQVEGGIDGDLDVVKKSIQEQAMSQYTFKRSLADSEAFVHFERYIILRTVDEKWQQHLYSMDQLREGIGLRAYGQKDPLLEYKRESSDMFIEMLDDINRATLRRLFGVRIAGLEERRPQLQRVGRQLQTSHAEAVNMGFMASSQAARQQPEGQT</sequence>
<dbReference type="PROSITE" id="PS51194">
    <property type="entry name" value="HELICASE_CTER"/>
    <property type="match status" value="1"/>
</dbReference>
<evidence type="ECO:0000259" key="12">
    <source>
        <dbReference type="PROSITE" id="PS51196"/>
    </source>
</evidence>
<accession>X0SMR9</accession>
<dbReference type="EMBL" id="BARS01008684">
    <property type="protein sequence ID" value="GAF82368.1"/>
    <property type="molecule type" value="Genomic_DNA"/>
</dbReference>
<dbReference type="PANTHER" id="PTHR30612">
    <property type="entry name" value="SECA INNER MEMBRANE COMPONENT OF SEC PROTEIN SECRETION SYSTEM"/>
    <property type="match status" value="1"/>
</dbReference>
<comment type="subcellular location">
    <subcellularLocation>
        <location evidence="1">Membrane</location>
        <topology evidence="1">Peripheral membrane protein</topology>
    </subcellularLocation>
</comment>
<evidence type="ECO:0000259" key="11">
    <source>
        <dbReference type="PROSITE" id="PS51194"/>
    </source>
</evidence>
<evidence type="ECO:0000256" key="7">
    <source>
        <dbReference type="ARBA" id="ARBA00022927"/>
    </source>
</evidence>
<keyword evidence="3" id="KW-0813">Transport</keyword>
<feature type="non-terminal residue" evidence="13">
    <location>
        <position position="364"/>
    </location>
</feature>
<feature type="domain" description="SecA family profile" evidence="12">
    <location>
        <begin position="1"/>
        <end position="114"/>
    </location>
</feature>
<dbReference type="InterPro" id="IPR001650">
    <property type="entry name" value="Helicase_C-like"/>
</dbReference>
<dbReference type="GO" id="GO:0005886">
    <property type="term" value="C:plasma membrane"/>
    <property type="evidence" value="ECO:0007669"/>
    <property type="project" value="TreeGrafter"/>
</dbReference>
<reference evidence="13" key="1">
    <citation type="journal article" date="2014" name="Front. Microbiol.">
        <title>High frequency of phylogenetically diverse reductive dehalogenase-homologous genes in deep subseafloor sedimentary metagenomes.</title>
        <authorList>
            <person name="Kawai M."/>
            <person name="Futagami T."/>
            <person name="Toyoda A."/>
            <person name="Takaki Y."/>
            <person name="Nishi S."/>
            <person name="Hori S."/>
            <person name="Arai W."/>
            <person name="Tsubouchi T."/>
            <person name="Morono Y."/>
            <person name="Uchiyama I."/>
            <person name="Ito T."/>
            <person name="Fujiyama A."/>
            <person name="Inagaki F."/>
            <person name="Takami H."/>
        </authorList>
    </citation>
    <scope>NUCLEOTIDE SEQUENCE</scope>
    <source>
        <strain evidence="13">Expedition CK06-06</strain>
    </source>
</reference>
<keyword evidence="9" id="KW-0811">Translocation</keyword>
<evidence type="ECO:0000256" key="3">
    <source>
        <dbReference type="ARBA" id="ARBA00022448"/>
    </source>
</evidence>
<protein>
    <submittedName>
        <fullName evidence="13">Uncharacterized protein</fullName>
    </submittedName>
</protein>
<keyword evidence="4" id="KW-0963">Cytoplasm</keyword>
<dbReference type="SUPFAM" id="SSF52540">
    <property type="entry name" value="P-loop containing nucleoside triphosphate hydrolases"/>
    <property type="match status" value="1"/>
</dbReference>
<feature type="non-terminal residue" evidence="13">
    <location>
        <position position="1"/>
    </location>
</feature>
<keyword evidence="6" id="KW-0067">ATP-binding</keyword>
<evidence type="ECO:0000256" key="10">
    <source>
        <dbReference type="ARBA" id="ARBA00023136"/>
    </source>
</evidence>
<dbReference type="GO" id="GO:0031522">
    <property type="term" value="C:cell envelope Sec protein transport complex"/>
    <property type="evidence" value="ECO:0007669"/>
    <property type="project" value="TreeGrafter"/>
</dbReference>
<proteinExistence type="inferred from homology"/>
<dbReference type="InterPro" id="IPR014018">
    <property type="entry name" value="SecA_motor_DEAD"/>
</dbReference>
<gene>
    <name evidence="13" type="ORF">S01H1_16501</name>
</gene>
<dbReference type="Pfam" id="PF07516">
    <property type="entry name" value="SecA_SW"/>
    <property type="match status" value="1"/>
</dbReference>
<feature type="domain" description="Helicase C-terminal" evidence="11">
    <location>
        <begin position="1"/>
        <end position="130"/>
    </location>
</feature>
<dbReference type="AlphaFoldDB" id="X0SMR9"/>
<dbReference type="Gene3D" id="1.10.3060.10">
    <property type="entry name" value="Helical scaffold and wing domains of SecA"/>
    <property type="match status" value="1"/>
</dbReference>
<keyword evidence="5" id="KW-0547">Nucleotide-binding</keyword>
<name>X0SMR9_9ZZZZ</name>
<keyword evidence="7" id="KW-0653">Protein transport</keyword>
<dbReference type="GO" id="GO:0006605">
    <property type="term" value="P:protein targeting"/>
    <property type="evidence" value="ECO:0007669"/>
    <property type="project" value="InterPro"/>
</dbReference>
<evidence type="ECO:0000256" key="2">
    <source>
        <dbReference type="ARBA" id="ARBA00007650"/>
    </source>
</evidence>
<evidence type="ECO:0000256" key="1">
    <source>
        <dbReference type="ARBA" id="ARBA00004170"/>
    </source>
</evidence>
<dbReference type="FunFam" id="3.40.50.300:FF:000429">
    <property type="entry name" value="Preprotein translocase subunit SecA"/>
    <property type="match status" value="1"/>
</dbReference>
<dbReference type="PANTHER" id="PTHR30612:SF0">
    <property type="entry name" value="CHLOROPLAST PROTEIN-TRANSPORTING ATPASE"/>
    <property type="match status" value="1"/>
</dbReference>
<comment type="caution">
    <text evidence="13">The sequence shown here is derived from an EMBL/GenBank/DDBJ whole genome shotgun (WGS) entry which is preliminary data.</text>
</comment>
<dbReference type="PROSITE" id="PS51196">
    <property type="entry name" value="SECA_MOTOR_DEAD"/>
    <property type="match status" value="1"/>
</dbReference>
<dbReference type="Pfam" id="PF21090">
    <property type="entry name" value="P-loop_SecA"/>
    <property type="match status" value="2"/>
</dbReference>
<dbReference type="GO" id="GO:0043952">
    <property type="term" value="P:protein transport by the Sec complex"/>
    <property type="evidence" value="ECO:0007669"/>
    <property type="project" value="TreeGrafter"/>
</dbReference>
<evidence type="ECO:0000256" key="6">
    <source>
        <dbReference type="ARBA" id="ARBA00022840"/>
    </source>
</evidence>
<dbReference type="GO" id="GO:0017038">
    <property type="term" value="P:protein import"/>
    <property type="evidence" value="ECO:0007669"/>
    <property type="project" value="InterPro"/>
</dbReference>
<comment type="similarity">
    <text evidence="2">Belongs to the SecA family.</text>
</comment>
<dbReference type="SUPFAM" id="SSF81886">
    <property type="entry name" value="Helical scaffold and wing domains of SecA"/>
    <property type="match status" value="1"/>
</dbReference>
<dbReference type="InterPro" id="IPR027417">
    <property type="entry name" value="P-loop_NTPase"/>
</dbReference>
<dbReference type="GO" id="GO:0005829">
    <property type="term" value="C:cytosol"/>
    <property type="evidence" value="ECO:0007669"/>
    <property type="project" value="TreeGrafter"/>
</dbReference>
<evidence type="ECO:0000256" key="9">
    <source>
        <dbReference type="ARBA" id="ARBA00023010"/>
    </source>
</evidence>
<evidence type="ECO:0000256" key="5">
    <source>
        <dbReference type="ARBA" id="ARBA00022741"/>
    </source>
</evidence>
<dbReference type="Gene3D" id="3.40.50.300">
    <property type="entry name" value="P-loop containing nucleotide triphosphate hydrolases"/>
    <property type="match status" value="2"/>
</dbReference>
<dbReference type="GO" id="GO:0005524">
    <property type="term" value="F:ATP binding"/>
    <property type="evidence" value="ECO:0007669"/>
    <property type="project" value="UniProtKB-KW"/>
</dbReference>
<organism evidence="13">
    <name type="scientific">marine sediment metagenome</name>
    <dbReference type="NCBI Taxonomy" id="412755"/>
    <lineage>
        <taxon>unclassified sequences</taxon>
        <taxon>metagenomes</taxon>
        <taxon>ecological metagenomes</taxon>
    </lineage>
</organism>
<keyword evidence="10" id="KW-0472">Membrane</keyword>
<evidence type="ECO:0000256" key="8">
    <source>
        <dbReference type="ARBA" id="ARBA00022967"/>
    </source>
</evidence>
<dbReference type="InterPro" id="IPR000185">
    <property type="entry name" value="SecA"/>
</dbReference>
<evidence type="ECO:0000256" key="4">
    <source>
        <dbReference type="ARBA" id="ARBA00022490"/>
    </source>
</evidence>
<keyword evidence="8" id="KW-1278">Translocase</keyword>